<accession>A0ACB5TEY9</accession>
<sequence>MTYTNEGLAKELPGIPPEAKSLPLLPKTAGNTYTFNKSLPSLPQSEKNNSILDKKPLPNLPLVKDRKDFRHRPIKNLSKRQKRISLVPNILKSTAIIFAEKKTLTGKHDFFTWYKYIDRLMMNNDPSIQIYFDGISKFDEDGYNTETNRTYSLPEIFWQNVMENTIDPALLCGAEKFTIGKRLEIICYAFGVPDSNEEIYDRFQFAINKLLSNDDSMSILKIYHYSSFLFRFCIWGLHYIACAGLFCTSFSTDNIYKEEMIYGENGFLNQMYDSKNFSKTFDQDQKLEDHSGYEKWIPLFEKFVYVNYPNIYKFMRYKSYRMAVDDSEMPELNTSIEKALKETVSDDILKTLEYHNGTTMLAKVLHKYGSAYLTKYGRYNNLSYILQNINKDGHVMTKSRVDKLFSLLSYSTFSKYSDDEIAALIFLSICKHPAYLEQFIYDDNAELSLYAIGQAISLTITSTEETDI</sequence>
<dbReference type="Proteomes" id="UP001165101">
    <property type="component" value="Unassembled WGS sequence"/>
</dbReference>
<proteinExistence type="predicted"/>
<evidence type="ECO:0000313" key="1">
    <source>
        <dbReference type="EMBL" id="GME87096.1"/>
    </source>
</evidence>
<keyword evidence="2" id="KW-1185">Reference proteome</keyword>
<comment type="caution">
    <text evidence="1">The sequence shown here is derived from an EMBL/GenBank/DDBJ whole genome shotgun (WGS) entry which is preliminary data.</text>
</comment>
<organism evidence="1 2">
    <name type="scientific">Candida boidinii</name>
    <name type="common">Yeast</name>
    <dbReference type="NCBI Taxonomy" id="5477"/>
    <lineage>
        <taxon>Eukaryota</taxon>
        <taxon>Fungi</taxon>
        <taxon>Dikarya</taxon>
        <taxon>Ascomycota</taxon>
        <taxon>Saccharomycotina</taxon>
        <taxon>Pichiomycetes</taxon>
        <taxon>Pichiales</taxon>
        <taxon>Pichiaceae</taxon>
        <taxon>Ogataea</taxon>
        <taxon>Ogataea/Candida clade</taxon>
    </lineage>
</organism>
<dbReference type="EMBL" id="BSXV01000042">
    <property type="protein sequence ID" value="GME87096.1"/>
    <property type="molecule type" value="Genomic_DNA"/>
</dbReference>
<gene>
    <name evidence="1" type="ORF">Cboi01_000018000</name>
</gene>
<protein>
    <submittedName>
        <fullName evidence="1">Unnamed protein product</fullName>
    </submittedName>
</protein>
<name>A0ACB5TEY9_CANBO</name>
<evidence type="ECO:0000313" key="2">
    <source>
        <dbReference type="Proteomes" id="UP001165101"/>
    </source>
</evidence>
<reference evidence="1" key="1">
    <citation type="submission" date="2023-04" db="EMBL/GenBank/DDBJ databases">
        <title>Candida boidinii NBRC 1967.</title>
        <authorList>
            <person name="Ichikawa N."/>
            <person name="Sato H."/>
            <person name="Tonouchi N."/>
        </authorList>
    </citation>
    <scope>NUCLEOTIDE SEQUENCE</scope>
    <source>
        <strain evidence="1">NBRC 1967</strain>
    </source>
</reference>